<organism evidence="1 2">
    <name type="scientific">Sphagnurus paluster</name>
    <dbReference type="NCBI Taxonomy" id="117069"/>
    <lineage>
        <taxon>Eukaryota</taxon>
        <taxon>Fungi</taxon>
        <taxon>Dikarya</taxon>
        <taxon>Basidiomycota</taxon>
        <taxon>Agaricomycotina</taxon>
        <taxon>Agaricomycetes</taxon>
        <taxon>Agaricomycetidae</taxon>
        <taxon>Agaricales</taxon>
        <taxon>Tricholomatineae</taxon>
        <taxon>Lyophyllaceae</taxon>
        <taxon>Sphagnurus</taxon>
    </lineage>
</organism>
<sequence length="184" mass="20250">MTEMLTPSISPAFMTTRARITPLNTLSAADLIASLRAASGSLGVSYDTRARMLQVIFAKLETETIGLAEGNGQAGIAPEIKRYVKGIYRTEREIAQEIDGLVREQVAECLKTLIPQDLQDEVAAQKTELGELRIKLHNSESRRANASLRSNQPDETLHDILMSNGAVSKHFPKSLKELFEIDGQ</sequence>
<evidence type="ECO:0000313" key="2">
    <source>
        <dbReference type="Proteomes" id="UP000717328"/>
    </source>
</evidence>
<proteinExistence type="predicted"/>
<dbReference type="EMBL" id="JABCKI010005876">
    <property type="protein sequence ID" value="KAG5636935.1"/>
    <property type="molecule type" value="Genomic_DNA"/>
</dbReference>
<dbReference type="OrthoDB" id="3054359at2759"/>
<comment type="caution">
    <text evidence="1">The sequence shown here is derived from an EMBL/GenBank/DDBJ whole genome shotgun (WGS) entry which is preliminary data.</text>
</comment>
<keyword evidence="2" id="KW-1185">Reference proteome</keyword>
<reference evidence="1" key="1">
    <citation type="submission" date="2021-02" db="EMBL/GenBank/DDBJ databases">
        <authorList>
            <person name="Nieuwenhuis M."/>
            <person name="Van De Peppel L.J.J."/>
        </authorList>
    </citation>
    <scope>NUCLEOTIDE SEQUENCE</scope>
    <source>
        <strain evidence="1">D49</strain>
    </source>
</reference>
<dbReference type="AlphaFoldDB" id="A0A9P7FTD9"/>
<evidence type="ECO:0000313" key="1">
    <source>
        <dbReference type="EMBL" id="KAG5636935.1"/>
    </source>
</evidence>
<accession>A0A9P7FTD9</accession>
<name>A0A9P7FTD9_9AGAR</name>
<protein>
    <submittedName>
        <fullName evidence="1">Uncharacterized protein</fullName>
    </submittedName>
</protein>
<dbReference type="Proteomes" id="UP000717328">
    <property type="component" value="Unassembled WGS sequence"/>
</dbReference>
<gene>
    <name evidence="1" type="ORF">H0H81_006331</name>
</gene>
<reference evidence="1" key="2">
    <citation type="submission" date="2021-10" db="EMBL/GenBank/DDBJ databases">
        <title>Phylogenomics reveals ancestral predisposition of the termite-cultivated fungus Termitomyces towards a domesticated lifestyle.</title>
        <authorList>
            <person name="Auxier B."/>
            <person name="Grum-Grzhimaylo A."/>
            <person name="Cardenas M.E."/>
            <person name="Lodge J.D."/>
            <person name="Laessoe T."/>
            <person name="Pedersen O."/>
            <person name="Smith M.E."/>
            <person name="Kuyper T.W."/>
            <person name="Franco-Molano E.A."/>
            <person name="Baroni T.J."/>
            <person name="Aanen D.K."/>
        </authorList>
    </citation>
    <scope>NUCLEOTIDE SEQUENCE</scope>
    <source>
        <strain evidence="1">D49</strain>
    </source>
</reference>